<feature type="compositionally biased region" description="Pro residues" evidence="1">
    <location>
        <begin position="119"/>
        <end position="128"/>
    </location>
</feature>
<protein>
    <submittedName>
        <fullName evidence="2">Uncharacterized protein</fullName>
    </submittedName>
</protein>
<evidence type="ECO:0000256" key="1">
    <source>
        <dbReference type="SAM" id="MobiDB-lite"/>
    </source>
</evidence>
<dbReference type="Proteomes" id="UP000738349">
    <property type="component" value="Unassembled WGS sequence"/>
</dbReference>
<reference evidence="2" key="1">
    <citation type="journal article" date="2021" name="Nat. Commun.">
        <title>Genetic determinants of endophytism in the Arabidopsis root mycobiome.</title>
        <authorList>
            <person name="Mesny F."/>
            <person name="Miyauchi S."/>
            <person name="Thiergart T."/>
            <person name="Pickel B."/>
            <person name="Atanasova L."/>
            <person name="Karlsson M."/>
            <person name="Huettel B."/>
            <person name="Barry K.W."/>
            <person name="Haridas S."/>
            <person name="Chen C."/>
            <person name="Bauer D."/>
            <person name="Andreopoulos W."/>
            <person name="Pangilinan J."/>
            <person name="LaButti K."/>
            <person name="Riley R."/>
            <person name="Lipzen A."/>
            <person name="Clum A."/>
            <person name="Drula E."/>
            <person name="Henrissat B."/>
            <person name="Kohler A."/>
            <person name="Grigoriev I.V."/>
            <person name="Martin F.M."/>
            <person name="Hacquard S."/>
        </authorList>
    </citation>
    <scope>NUCLEOTIDE SEQUENCE</scope>
    <source>
        <strain evidence="2">MPI-CAGE-AT-0147</strain>
    </source>
</reference>
<name>A0A9P9FB23_9HYPO</name>
<dbReference type="AlphaFoldDB" id="A0A9P9FB23"/>
<organism evidence="2 3">
    <name type="scientific">Dactylonectria macrodidyma</name>
    <dbReference type="NCBI Taxonomy" id="307937"/>
    <lineage>
        <taxon>Eukaryota</taxon>
        <taxon>Fungi</taxon>
        <taxon>Dikarya</taxon>
        <taxon>Ascomycota</taxon>
        <taxon>Pezizomycotina</taxon>
        <taxon>Sordariomycetes</taxon>
        <taxon>Hypocreomycetidae</taxon>
        <taxon>Hypocreales</taxon>
        <taxon>Nectriaceae</taxon>
        <taxon>Dactylonectria</taxon>
    </lineage>
</organism>
<feature type="region of interest" description="Disordered" evidence="1">
    <location>
        <begin position="1"/>
        <end position="22"/>
    </location>
</feature>
<gene>
    <name evidence="2" type="ORF">EDB81DRAFT_412906</name>
</gene>
<feature type="region of interest" description="Disordered" evidence="1">
    <location>
        <begin position="119"/>
        <end position="151"/>
    </location>
</feature>
<proteinExistence type="predicted"/>
<feature type="compositionally biased region" description="Basic and acidic residues" evidence="1">
    <location>
        <begin position="1"/>
        <end position="11"/>
    </location>
</feature>
<sequence length="225" mass="25235">MDISSKWEAHWRNNNGQGVSDTDMLHKLQGSKNLPYRSNKRLNTAGFSFGLGYRHDENGQCFKTRTPCGGEEPALDSRIRRHIPLVSPAYIPDLDPKNPSLVRGQAEFEEMPSLLPSLPFPPLPPPPSLGGRPSAIAAQSPSKEPRSDKGDFIHPWFPRLEIKPIFQGQLVVADNKRLSSRRSLDITVAATNYIRMNNAQFPNTDANQPNRENRQALIARHRIAI</sequence>
<comment type="caution">
    <text evidence="2">The sequence shown here is derived from an EMBL/GenBank/DDBJ whole genome shotgun (WGS) entry which is preliminary data.</text>
</comment>
<evidence type="ECO:0000313" key="2">
    <source>
        <dbReference type="EMBL" id="KAH7157087.1"/>
    </source>
</evidence>
<accession>A0A9P9FB23</accession>
<evidence type="ECO:0000313" key="3">
    <source>
        <dbReference type="Proteomes" id="UP000738349"/>
    </source>
</evidence>
<keyword evidence="3" id="KW-1185">Reference proteome</keyword>
<dbReference type="EMBL" id="JAGMUV010000005">
    <property type="protein sequence ID" value="KAH7157087.1"/>
    <property type="molecule type" value="Genomic_DNA"/>
</dbReference>